<dbReference type="InterPro" id="IPR000742">
    <property type="entry name" value="EGF"/>
</dbReference>
<feature type="domain" description="EGF-like" evidence="3">
    <location>
        <begin position="308"/>
        <end position="335"/>
    </location>
</feature>
<keyword evidence="2" id="KW-0812">Transmembrane</keyword>
<accession>A0A8S3SK03</accession>
<proteinExistence type="predicted"/>
<feature type="transmembrane region" description="Helical" evidence="2">
    <location>
        <begin position="812"/>
        <end position="832"/>
    </location>
</feature>
<keyword evidence="2" id="KW-1133">Transmembrane helix</keyword>
<sequence>MDQCSQYVTSFCTCTLIVLHILVSTHCFELNGTSSNTDCSYNDTELIETSYNQSYSIPFNESNIEKSENMLDAQAYSLALSSNRSTEIQNVIQNISQDIQGNISTIIELCCHSSCCNQTDDNSRDSRSISYRPVQKTQYNCSQFLAIITDQTCRLNFTFCIYNYTDTLRLNSGNKSGECTYISLWVDFMNKLSFNDIDDCTFSFTDIQNDTLTVDCILLHKNGCSENASIYDIPCDHITCGEDMLKELFFTYTCDNHNIQIFDKSCFCDENNPQPKCSEHCNNDECNNKTGECSSCKFGWFGNGCEHKCVNNCKSCIDNSTCLECINGFYGHICEHKCANDCHICSKDGKACDSCKTNNDFGPQCACKVNQCFKYSPMLRCLECKQPGWYVSLGGCCPCSNNCVGGFASCDHRTGTCSDGCIDEYYGDTCSDKCSSHCIEKHTKCNSITGECTNGCEQNWYSSTCSYECSLFYPYCELCSNTTEFEMKCVKCMDGYYMPQKYRLTDDKRSYLSDYCFPCNHCLNKNCDGYNGICTEGCKLKGHYNSDEFVLGEKNCVLECVSCWDQNCDFINGTCLDGCVHGLYGSQCDLTCNESCVNSTCDQSSGDCLSCNDGYYGPRCKNSCGHCERNGCDQYTGECDGICLPGFYGNKCDEMCSSCVGSVCNQIGKCTHGCNPGLYDSFCDKQCPMDCLICHPLKGYCIVSNSTSSSEYHTLNKSTTACPSNKFGINCEQYCGIGCKKTEQGLSICDKYTGFCDQCLQGFHGITCGNQCNTTCIDEDCDRDGFCTKGCVYRWQGNYCQNHFPITVFEEVSGILFGVMCVLVFFIGVLCVTHKKREELRKYRKEKSLLLNSNDKVTYV</sequence>
<evidence type="ECO:0000256" key="1">
    <source>
        <dbReference type="ARBA" id="ARBA00022536"/>
    </source>
</evidence>
<dbReference type="PANTHER" id="PTHR24043:SF8">
    <property type="entry name" value="EGF-LIKE DOMAIN-CONTAINING PROTEIN"/>
    <property type="match status" value="1"/>
</dbReference>
<feature type="domain" description="EGF-like" evidence="3">
    <location>
        <begin position="591"/>
        <end position="621"/>
    </location>
</feature>
<evidence type="ECO:0000313" key="4">
    <source>
        <dbReference type="EMBL" id="CAG2222070.1"/>
    </source>
</evidence>
<dbReference type="OrthoDB" id="27819at2759"/>
<feature type="domain" description="EGF-like" evidence="3">
    <location>
        <begin position="276"/>
        <end position="306"/>
    </location>
</feature>
<dbReference type="SMART" id="SM00181">
    <property type="entry name" value="EGF"/>
    <property type="match status" value="5"/>
</dbReference>
<evidence type="ECO:0000313" key="5">
    <source>
        <dbReference type="Proteomes" id="UP000683360"/>
    </source>
</evidence>
<dbReference type="Proteomes" id="UP000683360">
    <property type="component" value="Unassembled WGS sequence"/>
</dbReference>
<dbReference type="AlphaFoldDB" id="A0A8S3SK03"/>
<keyword evidence="2" id="KW-0472">Membrane</keyword>
<gene>
    <name evidence="4" type="ORF">MEDL_35430</name>
</gene>
<comment type="caution">
    <text evidence="4">The sequence shown here is derived from an EMBL/GenBank/DDBJ whole genome shotgun (WGS) entry which is preliminary data.</text>
</comment>
<protein>
    <recommendedName>
        <fullName evidence="3">EGF-like domain-containing protein</fullName>
    </recommendedName>
</protein>
<evidence type="ECO:0000259" key="3">
    <source>
        <dbReference type="SMART" id="SM00181"/>
    </source>
</evidence>
<evidence type="ECO:0000256" key="2">
    <source>
        <dbReference type="SAM" id="Phobius"/>
    </source>
</evidence>
<dbReference type="EMBL" id="CAJPWZ010001721">
    <property type="protein sequence ID" value="CAG2222070.1"/>
    <property type="molecule type" value="Genomic_DNA"/>
</dbReference>
<organism evidence="4 5">
    <name type="scientific">Mytilus edulis</name>
    <name type="common">Blue mussel</name>
    <dbReference type="NCBI Taxonomy" id="6550"/>
    <lineage>
        <taxon>Eukaryota</taxon>
        <taxon>Metazoa</taxon>
        <taxon>Spiralia</taxon>
        <taxon>Lophotrochozoa</taxon>
        <taxon>Mollusca</taxon>
        <taxon>Bivalvia</taxon>
        <taxon>Autobranchia</taxon>
        <taxon>Pteriomorphia</taxon>
        <taxon>Mytilida</taxon>
        <taxon>Mytiloidea</taxon>
        <taxon>Mytilidae</taxon>
        <taxon>Mytilinae</taxon>
        <taxon>Mytilus</taxon>
    </lineage>
</organism>
<dbReference type="InterPro" id="IPR042635">
    <property type="entry name" value="MEGF10/SREC1/2-like"/>
</dbReference>
<feature type="domain" description="EGF-like" evidence="3">
    <location>
        <begin position="730"/>
        <end position="769"/>
    </location>
</feature>
<dbReference type="GO" id="GO:0005044">
    <property type="term" value="F:scavenger receptor activity"/>
    <property type="evidence" value="ECO:0007669"/>
    <property type="project" value="InterPro"/>
</dbReference>
<keyword evidence="5" id="KW-1185">Reference proteome</keyword>
<name>A0A8S3SK03_MYTED</name>
<dbReference type="PANTHER" id="PTHR24043">
    <property type="entry name" value="SCAVENGER RECEPTOR CLASS F"/>
    <property type="match status" value="1"/>
</dbReference>
<feature type="domain" description="EGF-like" evidence="3">
    <location>
        <begin position="468"/>
        <end position="517"/>
    </location>
</feature>
<keyword evidence="1" id="KW-0245">EGF-like domain</keyword>
<reference evidence="4" key="1">
    <citation type="submission" date="2021-03" db="EMBL/GenBank/DDBJ databases">
        <authorList>
            <person name="Bekaert M."/>
        </authorList>
    </citation>
    <scope>NUCLEOTIDE SEQUENCE</scope>
</reference>